<organism evidence="5 6">
    <name type="scientific">Crassostrea virginica</name>
    <name type="common">Eastern oyster</name>
    <dbReference type="NCBI Taxonomy" id="6565"/>
    <lineage>
        <taxon>Eukaryota</taxon>
        <taxon>Metazoa</taxon>
        <taxon>Spiralia</taxon>
        <taxon>Lophotrochozoa</taxon>
        <taxon>Mollusca</taxon>
        <taxon>Bivalvia</taxon>
        <taxon>Autobranchia</taxon>
        <taxon>Pteriomorphia</taxon>
        <taxon>Ostreida</taxon>
        <taxon>Ostreoidea</taxon>
        <taxon>Ostreidae</taxon>
        <taxon>Crassostrea</taxon>
    </lineage>
</organism>
<keyword evidence="1 4" id="KW-0732">Signal</keyword>
<dbReference type="GO" id="GO:0030431">
    <property type="term" value="P:sleep"/>
    <property type="evidence" value="ECO:0007669"/>
    <property type="project" value="InterPro"/>
</dbReference>
<feature type="signal peptide" evidence="4">
    <location>
        <begin position="1"/>
        <end position="24"/>
    </location>
</feature>
<evidence type="ECO:0000256" key="2">
    <source>
        <dbReference type="ARBA" id="ARBA00023180"/>
    </source>
</evidence>
<evidence type="ECO:0000313" key="6">
    <source>
        <dbReference type="RefSeq" id="XP_022313228.1"/>
    </source>
</evidence>
<keyword evidence="3" id="KW-0472">Membrane</keyword>
<evidence type="ECO:0000256" key="1">
    <source>
        <dbReference type="ARBA" id="ARBA00022729"/>
    </source>
</evidence>
<dbReference type="RefSeq" id="XP_022313228.1">
    <property type="nucleotide sequence ID" value="XM_022457520.1"/>
</dbReference>
<dbReference type="Proteomes" id="UP000694844">
    <property type="component" value="Chromosome 2"/>
</dbReference>
<accession>A0A8B8CBT9</accession>
<reference evidence="6" key="1">
    <citation type="submission" date="2025-08" db="UniProtKB">
        <authorList>
            <consortium name="RefSeq"/>
        </authorList>
    </citation>
    <scope>IDENTIFICATION</scope>
    <source>
        <tissue evidence="6">Whole sample</tissue>
    </source>
</reference>
<dbReference type="InterPro" id="IPR031424">
    <property type="entry name" value="QVR-like"/>
</dbReference>
<name>A0A8B8CBT9_CRAVI</name>
<dbReference type="GeneID" id="111118186"/>
<keyword evidence="3" id="KW-1133">Transmembrane helix</keyword>
<keyword evidence="3" id="KW-0812">Transmembrane</keyword>
<keyword evidence="5" id="KW-1185">Reference proteome</keyword>
<dbReference type="OrthoDB" id="6136971at2759"/>
<dbReference type="KEGG" id="cvn:111118186"/>
<proteinExistence type="predicted"/>
<protein>
    <submittedName>
        <fullName evidence="6">Uncharacterized protein LOC111118186</fullName>
    </submittedName>
</protein>
<keyword evidence="2" id="KW-0325">Glycoprotein</keyword>
<gene>
    <name evidence="6" type="primary">LOC111118186</name>
</gene>
<dbReference type="PANTHER" id="PTHR33562">
    <property type="entry name" value="ATILLA, ISOFORM B-RELATED-RELATED"/>
    <property type="match status" value="1"/>
</dbReference>
<dbReference type="GO" id="GO:0032222">
    <property type="term" value="P:regulation of synaptic transmission, cholinergic"/>
    <property type="evidence" value="ECO:0007669"/>
    <property type="project" value="InterPro"/>
</dbReference>
<dbReference type="AlphaFoldDB" id="A0A8B8CBT9"/>
<evidence type="ECO:0000313" key="5">
    <source>
        <dbReference type="Proteomes" id="UP000694844"/>
    </source>
</evidence>
<feature type="transmembrane region" description="Helical" evidence="3">
    <location>
        <begin position="122"/>
        <end position="139"/>
    </location>
</feature>
<dbReference type="CDD" id="cd23590">
    <property type="entry name" value="TFP_LU_ECD_Bou"/>
    <property type="match status" value="1"/>
</dbReference>
<sequence length="140" mass="15385">MSGLPWWSGVLLILGSFLSHKTESSTLCVQCNSKYDQHCEENPPGASNCLERTSKRNGCLVTRISTNGKQSAFIRSCSTLDPSVPWEGCVNDTSTPGQLQTKCYILCFEDGCNNSYVTSGQIFPVFILSSLLFLAINGWF</sequence>
<evidence type="ECO:0000256" key="3">
    <source>
        <dbReference type="SAM" id="Phobius"/>
    </source>
</evidence>
<dbReference type="Pfam" id="PF17064">
    <property type="entry name" value="QVR"/>
    <property type="match status" value="1"/>
</dbReference>
<dbReference type="InterPro" id="IPR050975">
    <property type="entry name" value="Sleep_regulator"/>
</dbReference>
<feature type="chain" id="PRO_5034982240" evidence="4">
    <location>
        <begin position="25"/>
        <end position="140"/>
    </location>
</feature>
<evidence type="ECO:0000256" key="4">
    <source>
        <dbReference type="SAM" id="SignalP"/>
    </source>
</evidence>